<dbReference type="InterPro" id="IPR027275">
    <property type="entry name" value="PRC-brl_dom"/>
</dbReference>
<evidence type="ECO:0000313" key="5">
    <source>
        <dbReference type="EMBL" id="RIV85614.1"/>
    </source>
</evidence>
<evidence type="ECO:0000256" key="2">
    <source>
        <dbReference type="SAM" id="Phobius"/>
    </source>
</evidence>
<keyword evidence="2" id="KW-1133">Transmembrane helix</keyword>
<keyword evidence="2" id="KW-0812">Transmembrane</keyword>
<dbReference type="InterPro" id="IPR011033">
    <property type="entry name" value="PRC_barrel-like_sf"/>
</dbReference>
<dbReference type="SUPFAM" id="SSF81490">
    <property type="entry name" value="Photosystem II reaction centre subunit H, transmembrane region"/>
    <property type="match status" value="1"/>
</dbReference>
<dbReference type="NCBIfam" id="TIGR01150">
    <property type="entry name" value="puhA"/>
    <property type="match status" value="1"/>
</dbReference>
<comment type="caution">
    <text evidence="5">The sequence shown here is derived from an EMBL/GenBank/DDBJ whole genome shotgun (WGS) entry which is preliminary data.</text>
</comment>
<dbReference type="GO" id="GO:0019684">
    <property type="term" value="P:photosynthesis, light reaction"/>
    <property type="evidence" value="ECO:0007669"/>
    <property type="project" value="InterPro"/>
</dbReference>
<dbReference type="Gene3D" id="4.10.540.10">
    <property type="entry name" value="Photosynthetic reaction centre, H subunit, N-terminal domain"/>
    <property type="match status" value="1"/>
</dbReference>
<evidence type="ECO:0000259" key="3">
    <source>
        <dbReference type="Pfam" id="PF03967"/>
    </source>
</evidence>
<dbReference type="RefSeq" id="WP_119586806.1">
    <property type="nucleotide sequence ID" value="NZ_CAWODQ010000024.1"/>
</dbReference>
<name>A0A418NR40_9SPHN</name>
<dbReference type="OrthoDB" id="8557487at2"/>
<gene>
    <name evidence="5" type="primary">puhA</name>
    <name evidence="5" type="ORF">D2V07_09695</name>
</gene>
<dbReference type="InterPro" id="IPR037097">
    <property type="entry name" value="Photo_RC_H_N_sf"/>
</dbReference>
<accession>A0A418NR40</accession>
<keyword evidence="6" id="KW-1185">Reference proteome</keyword>
<dbReference type="GO" id="GO:0030077">
    <property type="term" value="C:plasma membrane light-harvesting complex"/>
    <property type="evidence" value="ECO:0007669"/>
    <property type="project" value="InterPro"/>
</dbReference>
<dbReference type="InterPro" id="IPR014747">
    <property type="entry name" value="Bac_photo_RC_H_C"/>
</dbReference>
<dbReference type="SUPFAM" id="SSF50346">
    <property type="entry name" value="PRC-barrel domain"/>
    <property type="match status" value="1"/>
</dbReference>
<feature type="transmembrane region" description="Helical" evidence="2">
    <location>
        <begin position="14"/>
        <end position="30"/>
    </location>
</feature>
<feature type="region of interest" description="Disordered" evidence="1">
    <location>
        <begin position="49"/>
        <end position="82"/>
    </location>
</feature>
<dbReference type="EMBL" id="QXFL01000004">
    <property type="protein sequence ID" value="RIV85614.1"/>
    <property type="molecule type" value="Genomic_DNA"/>
</dbReference>
<dbReference type="AlphaFoldDB" id="A0A418NR40"/>
<dbReference type="Gene3D" id="3.90.50.10">
    <property type="entry name" value="Photosynthetic Reaction Center, subunit H, domain 2"/>
    <property type="match status" value="1"/>
</dbReference>
<dbReference type="InterPro" id="IPR015810">
    <property type="entry name" value="Photo_RC_H_N"/>
</dbReference>
<evidence type="ECO:0000259" key="4">
    <source>
        <dbReference type="Pfam" id="PF05239"/>
    </source>
</evidence>
<keyword evidence="2" id="KW-0472">Membrane</keyword>
<proteinExistence type="predicted"/>
<feature type="domain" description="Photosynthetic reaction centre H subunit N-terminal" evidence="3">
    <location>
        <begin position="4"/>
        <end position="135"/>
    </location>
</feature>
<dbReference type="Pfam" id="PF03967">
    <property type="entry name" value="PRCH"/>
    <property type="match status" value="1"/>
</dbReference>
<dbReference type="InterPro" id="IPR005652">
    <property type="entry name" value="Photo_RC_H"/>
</dbReference>
<reference evidence="5 6" key="1">
    <citation type="submission" date="2018-08" db="EMBL/GenBank/DDBJ databases">
        <title>Erythrobacter zhengii sp.nov., a bacterium isolated from deep-sea sediment.</title>
        <authorList>
            <person name="Fang C."/>
            <person name="Wu Y.-H."/>
            <person name="Sun C."/>
            <person name="Wang H."/>
            <person name="Cheng H."/>
            <person name="Meng F.-X."/>
            <person name="Wang C.-S."/>
            <person name="Xu X.-W."/>
        </authorList>
    </citation>
    <scope>NUCLEOTIDE SEQUENCE [LARGE SCALE GENOMIC DNA]</scope>
    <source>
        <strain evidence="5 6">V18</strain>
    </source>
</reference>
<evidence type="ECO:0000256" key="1">
    <source>
        <dbReference type="SAM" id="MobiDB-lite"/>
    </source>
</evidence>
<dbReference type="Proteomes" id="UP000286576">
    <property type="component" value="Unassembled WGS sequence"/>
</dbReference>
<feature type="domain" description="PRC-barrel" evidence="4">
    <location>
        <begin position="147"/>
        <end position="209"/>
    </location>
</feature>
<dbReference type="Pfam" id="PF05239">
    <property type="entry name" value="PRC"/>
    <property type="match status" value="1"/>
</dbReference>
<evidence type="ECO:0000313" key="6">
    <source>
        <dbReference type="Proteomes" id="UP000286576"/>
    </source>
</evidence>
<protein>
    <submittedName>
        <fullName evidence="5">Photosynthetic reaction center subunit H</fullName>
    </submittedName>
</protein>
<organism evidence="5 6">
    <name type="scientific">Aurantiacibacter zhengii</name>
    <dbReference type="NCBI Taxonomy" id="2307003"/>
    <lineage>
        <taxon>Bacteria</taxon>
        <taxon>Pseudomonadati</taxon>
        <taxon>Pseudomonadota</taxon>
        <taxon>Alphaproteobacteria</taxon>
        <taxon>Sphingomonadales</taxon>
        <taxon>Erythrobacteraceae</taxon>
        <taxon>Aurantiacibacter</taxon>
    </lineage>
</organism>
<sequence>MNENIVGSIDVAELAFYTFVLFFIALIFYLRREDRREGYPLEDELTGAIESPGGPLSTASTKSFKLPHGGGTVTAPTQGREKVDIAARRRENFGGAPYSPTGNPLADGVGPAAYAERARTPDIDAHGAPRIVPMSTLEGFSIAPLSTDPRGLPVYGADGMKAGTVTDLWVDRAEHCIRYLAVDTGAGTALAPMAMALVKRDHVSIDAINAAHFTGVPGLEGAGTITRYEEERIVAYFGGGYLYANDERQEPWL</sequence>